<accession>A0ABX7XB45</accession>
<dbReference type="RefSeq" id="WP_230475751.1">
    <property type="nucleotide sequence ID" value="NZ_CP072842.1"/>
</dbReference>
<reference evidence="1 2" key="1">
    <citation type="journal article" date="2021" name="Int. J. Syst. Evol. Microbiol.">
        <title>Faecalibacter bovis sp. nov., isolated from cow faeces.</title>
        <authorList>
            <person name="Li F."/>
            <person name="Zhao W."/>
            <person name="Hong Q."/>
            <person name="Shao Q."/>
            <person name="Song J."/>
            <person name="Yang S."/>
        </authorList>
    </citation>
    <scope>NUCLEOTIDE SEQUENCE [LARGE SCALE GENOMIC DNA]</scope>
    <source>
        <strain evidence="1 2">ZY171143</strain>
    </source>
</reference>
<organism evidence="1 2">
    <name type="scientific">Faecalibacter bovis</name>
    <dbReference type="NCBI Taxonomy" id="2898187"/>
    <lineage>
        <taxon>Bacteria</taxon>
        <taxon>Pseudomonadati</taxon>
        <taxon>Bacteroidota</taxon>
        <taxon>Flavobacteriia</taxon>
        <taxon>Flavobacteriales</taxon>
        <taxon>Weeksellaceae</taxon>
        <taxon>Faecalibacter</taxon>
    </lineage>
</organism>
<sequence length="316" mass="36072">MKFIPTLLSILVFLQLSCAQQTMVKDTISIDDIKLNSVELPKQLDEISALAYEDQDKSVVSFWGLNDSGNGSDLIRFDQSGKIIQTITIDNAPNIDWEEIAMDETRLFFADFGNNLGKRQDLSIYYIYRKDIDLNKTNQNLVAKKIEFFYPEQTTFGYKNLTTNWDAEAFFIYNDKIHILTKEWGNKATTHYVIPIDSSTKHAAKKLEAYQTDFMVTGAHISTNKANIGLYLIGYTLETIAILQWFDLPNDNSDFIFSKSNKTITLPLGFTTQLGQLEGISLSSHDQNQICISGEEFKFKGFHAKQILHCFKNFTN</sequence>
<name>A0ABX7XB45_9FLAO</name>
<keyword evidence="2" id="KW-1185">Reference proteome</keyword>
<evidence type="ECO:0000313" key="1">
    <source>
        <dbReference type="EMBL" id="QTV05126.1"/>
    </source>
</evidence>
<reference evidence="2" key="2">
    <citation type="submission" date="2021-04" db="EMBL/GenBank/DDBJ databases">
        <title>Taxonomy of Flavobacteriaceae bacterium ZY171143.</title>
        <authorList>
            <person name="Li F."/>
        </authorList>
    </citation>
    <scope>NUCLEOTIDE SEQUENCE [LARGE SCALE GENOMIC DNA]</scope>
    <source>
        <strain evidence="2">ZY171143</strain>
    </source>
</reference>
<evidence type="ECO:0000313" key="2">
    <source>
        <dbReference type="Proteomes" id="UP000672011"/>
    </source>
</evidence>
<dbReference type="EMBL" id="CP072842">
    <property type="protein sequence ID" value="QTV05126.1"/>
    <property type="molecule type" value="Genomic_DNA"/>
</dbReference>
<gene>
    <name evidence="1" type="ORF">J9309_10055</name>
</gene>
<dbReference type="Proteomes" id="UP000672011">
    <property type="component" value="Chromosome"/>
</dbReference>
<evidence type="ECO:0008006" key="3">
    <source>
        <dbReference type="Google" id="ProtNLM"/>
    </source>
</evidence>
<proteinExistence type="predicted"/>
<protein>
    <recommendedName>
        <fullName evidence="3">T9SS C-terminal target domain-containing protein</fullName>
    </recommendedName>
</protein>